<accession>A0A7J6G742</accession>
<dbReference type="EMBL" id="JAATIP010000071">
    <property type="protein sequence ID" value="KAF4378678.1"/>
    <property type="molecule type" value="Genomic_DNA"/>
</dbReference>
<dbReference type="Proteomes" id="UP000583929">
    <property type="component" value="Unassembled WGS sequence"/>
</dbReference>
<protein>
    <submittedName>
        <fullName evidence="1">Uncharacterized protein</fullName>
    </submittedName>
</protein>
<evidence type="ECO:0000313" key="4">
    <source>
        <dbReference type="Proteomes" id="UP000583929"/>
    </source>
</evidence>
<evidence type="ECO:0000313" key="3">
    <source>
        <dbReference type="Proteomes" id="UP000525078"/>
    </source>
</evidence>
<dbReference type="Pfam" id="PF05278">
    <property type="entry name" value="PEARLI-4"/>
    <property type="match status" value="1"/>
</dbReference>
<evidence type="ECO:0000313" key="2">
    <source>
        <dbReference type="EMBL" id="KAF4404916.1"/>
    </source>
</evidence>
<keyword evidence="4" id="KW-1185">Reference proteome</keyword>
<dbReference type="EMBL" id="JAATIQ010000001">
    <property type="protein sequence ID" value="KAF4404916.1"/>
    <property type="molecule type" value="Genomic_DNA"/>
</dbReference>
<evidence type="ECO:0000313" key="1">
    <source>
        <dbReference type="EMBL" id="KAF4378678.1"/>
    </source>
</evidence>
<comment type="caution">
    <text evidence="1">The sequence shown here is derived from an EMBL/GenBank/DDBJ whole genome shotgun (WGS) entry which is preliminary data.</text>
</comment>
<dbReference type="Proteomes" id="UP000525078">
    <property type="component" value="Unassembled WGS sequence"/>
</dbReference>
<proteinExistence type="predicted"/>
<dbReference type="InterPro" id="IPR007942">
    <property type="entry name" value="PLipase-like"/>
</dbReference>
<sequence length="331" mass="38571">MTLNDLIKNLTDQDKETFEEHFYWNTTNNVIFDHNTDGESHGIRLPEKYIVPHSPEDLDKQVYKFDTYCNFRRLKLDTNGLDVKVVTVKNYKVAWYLRNVLKNLLEKHEDVIDEESKLSVDMKSLALHFLCRVIYDMQRTRKRDISEEVIREWYGYLKFVRRMGLRIMFVYEQLEKIKRDFVSLIPSRLESEIPNELRQKKSLLQKQIEKVESDLDKCKEYSSSSSFGVQRLRLDNKSTAPYEIHPKPLPRPAYISRPTSAPCVFPVFKLFKLTAASLAAMAAAAVSSLNLSFFSDSNMAPFASSSSCLSADNCIFDHSQKLNLDQKLFTY</sequence>
<reference evidence="3 4" key="1">
    <citation type="journal article" date="2020" name="bioRxiv">
        <title>Sequence and annotation of 42 cannabis genomes reveals extensive copy number variation in cannabinoid synthesis and pathogen resistance genes.</title>
        <authorList>
            <person name="Mckernan K.J."/>
            <person name="Helbert Y."/>
            <person name="Kane L.T."/>
            <person name="Ebling H."/>
            <person name="Zhang L."/>
            <person name="Liu B."/>
            <person name="Eaton Z."/>
            <person name="Mclaughlin S."/>
            <person name="Kingan S."/>
            <person name="Baybayan P."/>
            <person name="Concepcion G."/>
            <person name="Jordan M."/>
            <person name="Riva A."/>
            <person name="Barbazuk W."/>
            <person name="Harkins T."/>
        </authorList>
    </citation>
    <scope>NUCLEOTIDE SEQUENCE [LARGE SCALE GENOMIC DNA]</scope>
    <source>
        <strain evidence="3 4">cv. Jamaican Lion 4</strain>
        <strain evidence="2">Father</strain>
        <strain evidence="1">Mother</strain>
        <tissue evidence="1">Leaf</tissue>
    </source>
</reference>
<organism evidence="1 3">
    <name type="scientific">Cannabis sativa</name>
    <name type="common">Hemp</name>
    <name type="synonym">Marijuana</name>
    <dbReference type="NCBI Taxonomy" id="3483"/>
    <lineage>
        <taxon>Eukaryota</taxon>
        <taxon>Viridiplantae</taxon>
        <taxon>Streptophyta</taxon>
        <taxon>Embryophyta</taxon>
        <taxon>Tracheophyta</taxon>
        <taxon>Spermatophyta</taxon>
        <taxon>Magnoliopsida</taxon>
        <taxon>eudicotyledons</taxon>
        <taxon>Gunneridae</taxon>
        <taxon>Pentapetalae</taxon>
        <taxon>rosids</taxon>
        <taxon>fabids</taxon>
        <taxon>Rosales</taxon>
        <taxon>Cannabaceae</taxon>
        <taxon>Cannabis</taxon>
    </lineage>
</organism>
<dbReference type="AlphaFoldDB" id="A0A7J6G742"/>
<name>A0A7J6G742_CANSA</name>
<gene>
    <name evidence="1" type="ORF">F8388_006129</name>
    <name evidence="2" type="ORF">G4B88_006302</name>
</gene>